<dbReference type="SUPFAM" id="SSF55781">
    <property type="entry name" value="GAF domain-like"/>
    <property type="match status" value="1"/>
</dbReference>
<dbReference type="InterPro" id="IPR036890">
    <property type="entry name" value="HATPase_C_sf"/>
</dbReference>
<dbReference type="InterPro" id="IPR001789">
    <property type="entry name" value="Sig_transdc_resp-reg_receiver"/>
</dbReference>
<keyword evidence="12" id="KW-1185">Reference proteome</keyword>
<dbReference type="InterPro" id="IPR003661">
    <property type="entry name" value="HisK_dim/P_dom"/>
</dbReference>
<dbReference type="InterPro" id="IPR005467">
    <property type="entry name" value="His_kinase_dom"/>
</dbReference>
<dbReference type="Pfam" id="PF02518">
    <property type="entry name" value="HATPase_c"/>
    <property type="match status" value="1"/>
</dbReference>
<dbReference type="SUPFAM" id="SSF47384">
    <property type="entry name" value="Homodimeric domain of signal transducing histidine kinase"/>
    <property type="match status" value="1"/>
</dbReference>
<dbReference type="Gene3D" id="3.30.450.40">
    <property type="match status" value="1"/>
</dbReference>
<dbReference type="SMART" id="SM00448">
    <property type="entry name" value="REC"/>
    <property type="match status" value="1"/>
</dbReference>
<dbReference type="CDD" id="cd00082">
    <property type="entry name" value="HisKA"/>
    <property type="match status" value="1"/>
</dbReference>
<evidence type="ECO:0000313" key="12">
    <source>
        <dbReference type="Proteomes" id="UP001524547"/>
    </source>
</evidence>
<gene>
    <name evidence="11" type="ORF">NFI88_02550</name>
</gene>
<dbReference type="Gene3D" id="3.30.450.20">
    <property type="entry name" value="PAS domain"/>
    <property type="match status" value="1"/>
</dbReference>
<dbReference type="InterPro" id="IPR004358">
    <property type="entry name" value="Sig_transdc_His_kin-like_C"/>
</dbReference>
<dbReference type="InterPro" id="IPR003594">
    <property type="entry name" value="HATPase_dom"/>
</dbReference>
<dbReference type="Pfam" id="PF00072">
    <property type="entry name" value="Response_reg"/>
    <property type="match status" value="1"/>
</dbReference>
<evidence type="ECO:0000256" key="2">
    <source>
        <dbReference type="ARBA" id="ARBA00012438"/>
    </source>
</evidence>
<dbReference type="PROSITE" id="PS50112">
    <property type="entry name" value="PAS"/>
    <property type="match status" value="1"/>
</dbReference>
<dbReference type="InterPro" id="IPR003018">
    <property type="entry name" value="GAF"/>
</dbReference>
<keyword evidence="4" id="KW-0808">Transferase</keyword>
<feature type="modified residue" description="4-aspartylphosphate" evidence="6">
    <location>
        <position position="649"/>
    </location>
</feature>
<keyword evidence="3 6" id="KW-0597">Phosphoprotein</keyword>
<dbReference type="SMART" id="SM00091">
    <property type="entry name" value="PAS"/>
    <property type="match status" value="1"/>
</dbReference>
<evidence type="ECO:0000256" key="3">
    <source>
        <dbReference type="ARBA" id="ARBA00022553"/>
    </source>
</evidence>
<dbReference type="Pfam" id="PF00512">
    <property type="entry name" value="HisKA"/>
    <property type="match status" value="1"/>
</dbReference>
<accession>A0ABT1VU74</accession>
<organism evidence="11 12">
    <name type="scientific">Rhizosaccharibacter radicis</name>
    <dbReference type="NCBI Taxonomy" id="2782605"/>
    <lineage>
        <taxon>Bacteria</taxon>
        <taxon>Pseudomonadati</taxon>
        <taxon>Pseudomonadota</taxon>
        <taxon>Alphaproteobacteria</taxon>
        <taxon>Acetobacterales</taxon>
        <taxon>Acetobacteraceae</taxon>
        <taxon>Rhizosaccharibacter</taxon>
    </lineage>
</organism>
<evidence type="ECO:0000259" key="7">
    <source>
        <dbReference type="PROSITE" id="PS50109"/>
    </source>
</evidence>
<evidence type="ECO:0000256" key="5">
    <source>
        <dbReference type="ARBA" id="ARBA00022777"/>
    </source>
</evidence>
<evidence type="ECO:0000256" key="6">
    <source>
        <dbReference type="PROSITE-ProRule" id="PRU00169"/>
    </source>
</evidence>
<dbReference type="Gene3D" id="1.10.287.130">
    <property type="match status" value="1"/>
</dbReference>
<feature type="domain" description="Response regulatory" evidence="8">
    <location>
        <begin position="599"/>
        <end position="711"/>
    </location>
</feature>
<reference evidence="11 12" key="1">
    <citation type="submission" date="2022-06" db="EMBL/GenBank/DDBJ databases">
        <title>Rhizosaccharibacter gen. nov. sp. nov. KSS12, endophytic bacteria isolated from sugarcane.</title>
        <authorList>
            <person name="Pitiwittayakul N."/>
        </authorList>
    </citation>
    <scope>NUCLEOTIDE SEQUENCE [LARGE SCALE GENOMIC DNA]</scope>
    <source>
        <strain evidence="11 12">KSS12</strain>
    </source>
</reference>
<dbReference type="Gene3D" id="3.40.50.2300">
    <property type="match status" value="1"/>
</dbReference>
<dbReference type="PROSITE" id="PS50109">
    <property type="entry name" value="HIS_KIN"/>
    <property type="match status" value="1"/>
</dbReference>
<sequence length="725" mass="79475">MPGARAPVDHGDPLLALVERLASVRDTEQLATVLEEGTCALLGCQAVALLLQQEDSLERLALGSTVPISDIRFAPLAGTLTGHAMLENRRIAVADVLGEPGIARDLYERTFIRGMVTIPVPVEGGRAALAAYWNRPHQASESELSVLEAMARAAARGLQTVRLMRSLRERETELERTGEQFLHLVEALPQLVWTTDDRGRCTYLSRQWVEFTGIPEAQQLDYGWLRRVVHPDDRSRVAAAWNEAQRTGTRFEVEYRLRGADGAYRWFAGRAVATHAPRDNSLRWFGTSTDIDEMVRLRDRDARSRGELEALVRARTWELEEANRRLQDEIAERRQSEARLMQTQRLEAVGQLTSGVAHDFNNLLTVVLGNIEILERRLPPDPKIRARLETTRQAAERGGRLTAQLLAFSSRQRLEPAPTDLNRIAADMGRLLPAALGGSVQVALALQEEPWLALVDPNQIELMILNLALNARDAMLSEGGTVIIETRNRAVEADEAAPLGLPPGRYVELAVADDGPGMDQPTLSRAFEPFFTTKPPGRHSGLGLAQVWGFARQSGGGAGIQSRPGEGTRVSLLLPVVQPGTQAPAVPAAPERRETAGALVLVVDDDEDVRDVTVALLSDVGYRVREASSGARALEILDEGGPLDLLLTDFAMPAMNGTELARQARLRRPELAVMFVSGYAELSALDGVEERQILQKPFHAQELLDRIEAMLASEASSGRSAGPEP</sequence>
<dbReference type="InterPro" id="IPR035965">
    <property type="entry name" value="PAS-like_dom_sf"/>
</dbReference>
<name>A0ABT1VU74_9PROT</name>
<dbReference type="NCBIfam" id="TIGR00229">
    <property type="entry name" value="sensory_box"/>
    <property type="match status" value="1"/>
</dbReference>
<dbReference type="Gene3D" id="3.30.565.10">
    <property type="entry name" value="Histidine kinase-like ATPase, C-terminal domain"/>
    <property type="match status" value="1"/>
</dbReference>
<dbReference type="InterPro" id="IPR001610">
    <property type="entry name" value="PAC"/>
</dbReference>
<dbReference type="InterPro" id="IPR000700">
    <property type="entry name" value="PAS-assoc_C"/>
</dbReference>
<comment type="catalytic activity">
    <reaction evidence="1">
        <text>ATP + protein L-histidine = ADP + protein N-phospho-L-histidine.</text>
        <dbReference type="EC" id="2.7.13.3"/>
    </reaction>
</comment>
<feature type="domain" description="PAS" evidence="9">
    <location>
        <begin position="177"/>
        <end position="248"/>
    </location>
</feature>
<dbReference type="SMART" id="SM00086">
    <property type="entry name" value="PAC"/>
    <property type="match status" value="1"/>
</dbReference>
<feature type="domain" description="Histidine kinase" evidence="7">
    <location>
        <begin position="355"/>
        <end position="578"/>
    </location>
</feature>
<evidence type="ECO:0000259" key="10">
    <source>
        <dbReference type="PROSITE" id="PS50113"/>
    </source>
</evidence>
<dbReference type="Pfam" id="PF13185">
    <property type="entry name" value="GAF_2"/>
    <property type="match status" value="1"/>
</dbReference>
<dbReference type="SUPFAM" id="SSF55874">
    <property type="entry name" value="ATPase domain of HSP90 chaperone/DNA topoisomerase II/histidine kinase"/>
    <property type="match status" value="1"/>
</dbReference>
<dbReference type="InterPro" id="IPR000014">
    <property type="entry name" value="PAS"/>
</dbReference>
<evidence type="ECO:0000259" key="8">
    <source>
        <dbReference type="PROSITE" id="PS50110"/>
    </source>
</evidence>
<dbReference type="InterPro" id="IPR011006">
    <property type="entry name" value="CheY-like_superfamily"/>
</dbReference>
<evidence type="ECO:0000259" key="9">
    <source>
        <dbReference type="PROSITE" id="PS50112"/>
    </source>
</evidence>
<dbReference type="PANTHER" id="PTHR43065:SF42">
    <property type="entry name" value="TWO-COMPONENT SENSOR PPRA"/>
    <property type="match status" value="1"/>
</dbReference>
<comment type="caution">
    <text evidence="11">The sequence shown here is derived from an EMBL/GenBank/DDBJ whole genome shotgun (WGS) entry which is preliminary data.</text>
</comment>
<dbReference type="InterPro" id="IPR036097">
    <property type="entry name" value="HisK_dim/P_sf"/>
</dbReference>
<dbReference type="InterPro" id="IPR029016">
    <property type="entry name" value="GAF-like_dom_sf"/>
</dbReference>
<dbReference type="EMBL" id="JAMZEJ010000002">
    <property type="protein sequence ID" value="MCQ8239720.1"/>
    <property type="molecule type" value="Genomic_DNA"/>
</dbReference>
<evidence type="ECO:0000256" key="1">
    <source>
        <dbReference type="ARBA" id="ARBA00000085"/>
    </source>
</evidence>
<dbReference type="RefSeq" id="WP_422918471.1">
    <property type="nucleotide sequence ID" value="NZ_JAMZEJ010000002.1"/>
</dbReference>
<evidence type="ECO:0000313" key="11">
    <source>
        <dbReference type="EMBL" id="MCQ8239720.1"/>
    </source>
</evidence>
<dbReference type="CDD" id="cd00130">
    <property type="entry name" value="PAS"/>
    <property type="match status" value="1"/>
</dbReference>
<dbReference type="PRINTS" id="PR00344">
    <property type="entry name" value="BCTRLSENSOR"/>
</dbReference>
<dbReference type="SUPFAM" id="SSF55785">
    <property type="entry name" value="PYP-like sensor domain (PAS domain)"/>
    <property type="match status" value="1"/>
</dbReference>
<dbReference type="PROSITE" id="PS50113">
    <property type="entry name" value="PAC"/>
    <property type="match status" value="1"/>
</dbReference>
<evidence type="ECO:0000256" key="4">
    <source>
        <dbReference type="ARBA" id="ARBA00022679"/>
    </source>
</evidence>
<protein>
    <recommendedName>
        <fullName evidence="2">histidine kinase</fullName>
        <ecNumber evidence="2">2.7.13.3</ecNumber>
    </recommendedName>
</protein>
<dbReference type="SMART" id="SM00388">
    <property type="entry name" value="HisKA"/>
    <property type="match status" value="1"/>
</dbReference>
<dbReference type="Proteomes" id="UP001524547">
    <property type="component" value="Unassembled WGS sequence"/>
</dbReference>
<dbReference type="EC" id="2.7.13.3" evidence="2"/>
<dbReference type="SUPFAM" id="SSF52172">
    <property type="entry name" value="CheY-like"/>
    <property type="match status" value="1"/>
</dbReference>
<dbReference type="InterPro" id="IPR013655">
    <property type="entry name" value="PAS_fold_3"/>
</dbReference>
<dbReference type="SMART" id="SM00387">
    <property type="entry name" value="HATPase_c"/>
    <property type="match status" value="1"/>
</dbReference>
<dbReference type="PROSITE" id="PS50110">
    <property type="entry name" value="RESPONSE_REGULATORY"/>
    <property type="match status" value="1"/>
</dbReference>
<proteinExistence type="predicted"/>
<dbReference type="PANTHER" id="PTHR43065">
    <property type="entry name" value="SENSOR HISTIDINE KINASE"/>
    <property type="match status" value="1"/>
</dbReference>
<keyword evidence="5" id="KW-0418">Kinase</keyword>
<dbReference type="Pfam" id="PF08447">
    <property type="entry name" value="PAS_3"/>
    <property type="match status" value="1"/>
</dbReference>
<feature type="domain" description="PAC" evidence="10">
    <location>
        <begin position="251"/>
        <end position="303"/>
    </location>
</feature>